<comment type="subunit">
    <text evidence="9">The complex is probably composed of two ATP-binding proteins, two transmembrane proteins and a solute-binding protein.</text>
</comment>
<evidence type="ECO:0000313" key="11">
    <source>
        <dbReference type="EMBL" id="XDK33454.1"/>
    </source>
</evidence>
<evidence type="ECO:0000256" key="4">
    <source>
        <dbReference type="ARBA" id="ARBA00022741"/>
    </source>
</evidence>
<organism evidence="11">
    <name type="scientific">Ornithinibacillus sp. 4-3</name>
    <dbReference type="NCBI Taxonomy" id="3231488"/>
    <lineage>
        <taxon>Bacteria</taxon>
        <taxon>Bacillati</taxon>
        <taxon>Bacillota</taxon>
        <taxon>Bacilli</taxon>
        <taxon>Bacillales</taxon>
        <taxon>Bacillaceae</taxon>
        <taxon>Ornithinibacillus</taxon>
    </lineage>
</organism>
<sequence>MISFKNVSKTYTGSEKAVNDVSFEVEKGEIIILLGPSGCGKTTLLRMVNRLETISEGEIFINGENVNDLNEIELRRKIGYVIQSNGLFPNMTIEENVTIVPDLLGWDKEKKRERYKELMQLIGLDPKEYRKRSPYELSGGQQQRIGVIRALAANPPVMLMDEPFGALDPLIREKIQDEFLQIQREVNKTVLFVSHDIDEAIKMADKIVLMRNGEIMQFGTPTEILIRPKNNYVSQFIGRDRAIKHLSLRTIAQLNEEIELIDIDQSIVDSKKVSIHENLKDTLVTLLNQEADQLIVHDDNDQIQGAITIDQIQRYLHLEMRQKSSQFAEKEKVME</sequence>
<dbReference type="RefSeq" id="WP_368654133.1">
    <property type="nucleotide sequence ID" value="NZ_CP162599.1"/>
</dbReference>
<dbReference type="AlphaFoldDB" id="A0AB39HRV1"/>
<keyword evidence="2 9" id="KW-0813">Transport</keyword>
<dbReference type="GO" id="GO:0031460">
    <property type="term" value="P:glycine betaine transport"/>
    <property type="evidence" value="ECO:0007669"/>
    <property type="project" value="InterPro"/>
</dbReference>
<dbReference type="InterPro" id="IPR005892">
    <property type="entry name" value="Gly-betaine_transp_ATP-bd"/>
</dbReference>
<comment type="subunit">
    <text evidence="8">The complex is composed of two ATP-binding proteins (OpuCA), two transmembrane proteins (OpuCB and OpuCD) and a solute-binding protein (OpuCC).</text>
</comment>
<proteinExistence type="inferred from homology"/>
<keyword evidence="6" id="KW-0129">CBS domain</keyword>
<dbReference type="GO" id="GO:0016887">
    <property type="term" value="F:ATP hydrolysis activity"/>
    <property type="evidence" value="ECO:0007669"/>
    <property type="project" value="UniProtKB-UniRule"/>
</dbReference>
<dbReference type="InterPro" id="IPR017871">
    <property type="entry name" value="ABC_transporter-like_CS"/>
</dbReference>
<dbReference type="SUPFAM" id="SSF54631">
    <property type="entry name" value="CBS-domain pair"/>
    <property type="match status" value="1"/>
</dbReference>
<evidence type="ECO:0000256" key="3">
    <source>
        <dbReference type="ARBA" id="ARBA00022737"/>
    </source>
</evidence>
<evidence type="ECO:0000256" key="2">
    <source>
        <dbReference type="ARBA" id="ARBA00022448"/>
    </source>
</evidence>
<dbReference type="Pfam" id="PF00005">
    <property type="entry name" value="ABC_tran"/>
    <property type="match status" value="1"/>
</dbReference>
<reference evidence="11" key="1">
    <citation type="submission" date="2024-07" db="EMBL/GenBank/DDBJ databases">
        <title>Halotolerant mesophilic bacterium Ornithinibacillus sp. 4-3, sp. nov., isolated from soil.</title>
        <authorList>
            <person name="Sidarenka A.V."/>
            <person name="Guliayeva D.E."/>
            <person name="Leanovich S.I."/>
            <person name="Hileuskaya K.S."/>
            <person name="Akhremchuk A.E."/>
            <person name="Sikolenko M.A."/>
            <person name="Valentovich L.N."/>
        </authorList>
    </citation>
    <scope>NUCLEOTIDE SEQUENCE</scope>
    <source>
        <strain evidence="11">4-3</strain>
    </source>
</reference>
<dbReference type="PROSITE" id="PS00211">
    <property type="entry name" value="ABC_TRANSPORTER_1"/>
    <property type="match status" value="1"/>
</dbReference>
<dbReference type="PROSITE" id="PS50893">
    <property type="entry name" value="ABC_TRANSPORTER_2"/>
    <property type="match status" value="1"/>
</dbReference>
<gene>
    <name evidence="11" type="ORF">AB4Y30_03600</name>
</gene>
<feature type="domain" description="ABC transporter" evidence="10">
    <location>
        <begin position="2"/>
        <end position="237"/>
    </location>
</feature>
<dbReference type="InterPro" id="IPR003439">
    <property type="entry name" value="ABC_transporter-like_ATP-bd"/>
</dbReference>
<comment type="similarity">
    <text evidence="1 9">Belongs to the ABC transporter superfamily.</text>
</comment>
<accession>A0AB39HRV1</accession>
<evidence type="ECO:0000256" key="8">
    <source>
        <dbReference type="ARBA" id="ARBA00063934"/>
    </source>
</evidence>
<dbReference type="PANTHER" id="PTHR43117:SF4">
    <property type="entry name" value="OSMOPROTECTANT IMPORT ATP-BINDING PROTEIN OSMV"/>
    <property type="match status" value="1"/>
</dbReference>
<dbReference type="EC" id="7.6.2.9" evidence="9"/>
<dbReference type="InterPro" id="IPR003593">
    <property type="entry name" value="AAA+_ATPase"/>
</dbReference>
<keyword evidence="9" id="KW-0472">Membrane</keyword>
<evidence type="ECO:0000256" key="7">
    <source>
        <dbReference type="ARBA" id="ARBA00052482"/>
    </source>
</evidence>
<comment type="subcellular location">
    <subcellularLocation>
        <location evidence="9">Cell inner membrane</location>
        <topology evidence="9">Peripheral membrane protein</topology>
    </subcellularLocation>
</comment>
<dbReference type="InterPro" id="IPR027417">
    <property type="entry name" value="P-loop_NTPase"/>
</dbReference>
<dbReference type="PANTHER" id="PTHR43117">
    <property type="entry name" value="OSMOPROTECTANT IMPORT ATP-BINDING PROTEIN OSMV"/>
    <property type="match status" value="1"/>
</dbReference>
<keyword evidence="9" id="KW-1003">Cell membrane</keyword>
<keyword evidence="3" id="KW-0677">Repeat</keyword>
<dbReference type="Gene3D" id="3.40.50.300">
    <property type="entry name" value="P-loop containing nucleotide triphosphate hydrolases"/>
    <property type="match status" value="1"/>
</dbReference>
<dbReference type="EMBL" id="CP162599">
    <property type="protein sequence ID" value="XDK33454.1"/>
    <property type="molecule type" value="Genomic_DNA"/>
</dbReference>
<dbReference type="GO" id="GO:0005886">
    <property type="term" value="C:plasma membrane"/>
    <property type="evidence" value="ECO:0007669"/>
    <property type="project" value="UniProtKB-SubCell"/>
</dbReference>
<evidence type="ECO:0000256" key="6">
    <source>
        <dbReference type="ARBA" id="ARBA00023122"/>
    </source>
</evidence>
<dbReference type="InterPro" id="IPR046342">
    <property type="entry name" value="CBS_dom_sf"/>
</dbReference>
<dbReference type="NCBIfam" id="TIGR01186">
    <property type="entry name" value="proV"/>
    <property type="match status" value="1"/>
</dbReference>
<dbReference type="SUPFAM" id="SSF52540">
    <property type="entry name" value="P-loop containing nucleoside triphosphate hydrolases"/>
    <property type="match status" value="1"/>
</dbReference>
<evidence type="ECO:0000256" key="1">
    <source>
        <dbReference type="ARBA" id="ARBA00005417"/>
    </source>
</evidence>
<keyword evidence="4 9" id="KW-0547">Nucleotide-binding</keyword>
<dbReference type="GO" id="GO:0005524">
    <property type="term" value="F:ATP binding"/>
    <property type="evidence" value="ECO:0007669"/>
    <property type="project" value="UniProtKB-UniRule"/>
</dbReference>
<keyword evidence="9" id="KW-0997">Cell inner membrane</keyword>
<evidence type="ECO:0000259" key="10">
    <source>
        <dbReference type="PROSITE" id="PS50893"/>
    </source>
</evidence>
<dbReference type="SMART" id="SM00382">
    <property type="entry name" value="AAA"/>
    <property type="match status" value="1"/>
</dbReference>
<protein>
    <recommendedName>
        <fullName evidence="9">Quaternary amine transport ATP-binding protein</fullName>
        <ecNumber evidence="9">7.6.2.9</ecNumber>
    </recommendedName>
</protein>
<comment type="catalytic activity">
    <reaction evidence="7">
        <text>a quaternary ammonium(out) + ATP + H2O = a quaternary ammonium(in) + ADP + phosphate + H(+)</text>
        <dbReference type="Rhea" id="RHEA:11036"/>
        <dbReference type="ChEBI" id="CHEBI:15377"/>
        <dbReference type="ChEBI" id="CHEBI:15378"/>
        <dbReference type="ChEBI" id="CHEBI:30616"/>
        <dbReference type="ChEBI" id="CHEBI:35267"/>
        <dbReference type="ChEBI" id="CHEBI:43474"/>
        <dbReference type="ChEBI" id="CHEBI:456216"/>
        <dbReference type="EC" id="7.6.2.9"/>
    </reaction>
</comment>
<dbReference type="FunFam" id="3.40.50.300:FF:000425">
    <property type="entry name" value="Probable ABC transporter, ATP-binding subunit"/>
    <property type="match status" value="1"/>
</dbReference>
<keyword evidence="5 9" id="KW-0067">ATP-binding</keyword>
<name>A0AB39HRV1_9BACI</name>
<evidence type="ECO:0000256" key="9">
    <source>
        <dbReference type="RuleBase" id="RU369116"/>
    </source>
</evidence>
<dbReference type="GO" id="GO:0015418">
    <property type="term" value="F:ABC-type quaternary ammonium compound transporting activity"/>
    <property type="evidence" value="ECO:0007669"/>
    <property type="project" value="UniProtKB-EC"/>
</dbReference>
<evidence type="ECO:0000256" key="5">
    <source>
        <dbReference type="ARBA" id="ARBA00022840"/>
    </source>
</evidence>
<dbReference type="GO" id="GO:0006865">
    <property type="term" value="P:amino acid transport"/>
    <property type="evidence" value="ECO:0007669"/>
    <property type="project" value="UniProtKB-UniRule"/>
</dbReference>